<evidence type="ECO:0000313" key="2">
    <source>
        <dbReference type="Proteomes" id="UP000195897"/>
    </source>
</evidence>
<dbReference type="AlphaFoldDB" id="A0A1Y4L569"/>
<dbReference type="Proteomes" id="UP000195897">
    <property type="component" value="Unassembled WGS sequence"/>
</dbReference>
<reference evidence="2" key="1">
    <citation type="submission" date="2017-04" db="EMBL/GenBank/DDBJ databases">
        <title>Function of individual gut microbiota members based on whole genome sequencing of pure cultures obtained from chicken caecum.</title>
        <authorList>
            <person name="Medvecky M."/>
            <person name="Cejkova D."/>
            <person name="Polansky O."/>
            <person name="Karasova D."/>
            <person name="Kubasova T."/>
            <person name="Cizek A."/>
            <person name="Rychlik I."/>
        </authorList>
    </citation>
    <scope>NUCLEOTIDE SEQUENCE [LARGE SCALE GENOMIC DNA]</scope>
    <source>
        <strain evidence="2">An180</strain>
    </source>
</reference>
<protein>
    <recommendedName>
        <fullName evidence="3">SnoaL-like domain-containing protein</fullName>
    </recommendedName>
</protein>
<comment type="caution">
    <text evidence="1">The sequence shown here is derived from an EMBL/GenBank/DDBJ whole genome shotgun (WGS) entry which is preliminary data.</text>
</comment>
<evidence type="ECO:0008006" key="3">
    <source>
        <dbReference type="Google" id="ProtNLM"/>
    </source>
</evidence>
<dbReference type="SUPFAM" id="SSF54427">
    <property type="entry name" value="NTF2-like"/>
    <property type="match status" value="1"/>
</dbReference>
<sequence length="175" mass="20793">METMYKADRLYNEMMEVDRKIKALEVQDEQSITEYFRLYKELIYNHKWIGSVYDIYADDAKLYRENGDLYDDAHAIMQEALKFTAAFPDLKIHMRDCFAVKKGDEYKVWQYYTMEGSNRNQSIYGPATMRELNPNECITMSMATVRNINGKWRIVREFTMYSMECIKAACKPAEQ</sequence>
<name>A0A1Y4L569_9FIRM</name>
<dbReference type="RefSeq" id="WP_087373878.1">
    <property type="nucleotide sequence ID" value="NZ_NFKK01000015.1"/>
</dbReference>
<gene>
    <name evidence="1" type="ORF">B5F17_11140</name>
</gene>
<dbReference type="EMBL" id="NFKK01000015">
    <property type="protein sequence ID" value="OUP51914.1"/>
    <property type="molecule type" value="Genomic_DNA"/>
</dbReference>
<proteinExistence type="predicted"/>
<evidence type="ECO:0000313" key="1">
    <source>
        <dbReference type="EMBL" id="OUP51914.1"/>
    </source>
</evidence>
<accession>A0A1Y4L569</accession>
<dbReference type="Gene3D" id="3.10.450.50">
    <property type="match status" value="1"/>
</dbReference>
<organism evidence="1 2">
    <name type="scientific">Butyricicoccus pullicaecorum</name>
    <dbReference type="NCBI Taxonomy" id="501571"/>
    <lineage>
        <taxon>Bacteria</taxon>
        <taxon>Bacillati</taxon>
        <taxon>Bacillota</taxon>
        <taxon>Clostridia</taxon>
        <taxon>Eubacteriales</taxon>
        <taxon>Butyricicoccaceae</taxon>
        <taxon>Butyricicoccus</taxon>
    </lineage>
</organism>
<dbReference type="InterPro" id="IPR032710">
    <property type="entry name" value="NTF2-like_dom_sf"/>
</dbReference>